<organism evidence="3 4">
    <name type="scientific">Vermiconidia calcicola</name>
    <dbReference type="NCBI Taxonomy" id="1690605"/>
    <lineage>
        <taxon>Eukaryota</taxon>
        <taxon>Fungi</taxon>
        <taxon>Dikarya</taxon>
        <taxon>Ascomycota</taxon>
        <taxon>Pezizomycotina</taxon>
        <taxon>Dothideomycetes</taxon>
        <taxon>Dothideomycetidae</taxon>
        <taxon>Mycosphaerellales</taxon>
        <taxon>Extremaceae</taxon>
        <taxon>Vermiconidia</taxon>
    </lineage>
</organism>
<dbReference type="InterPro" id="IPR000626">
    <property type="entry name" value="Ubiquitin-like_dom"/>
</dbReference>
<feature type="compositionally biased region" description="Basic and acidic residues" evidence="1">
    <location>
        <begin position="407"/>
        <end position="418"/>
    </location>
</feature>
<sequence length="516" mass="58018">MTSGVKRSFFTKPAWAAAPAAAGSSAPAPAKDESSSSVFGRNDIYRDILQAEHAKKEKKAAKARHRPEKQDRDSELEGPEVKKRRISSEEPADTKDPGYGSDAEDSLSSTISPTSPKSEREKQQSQDRPATRSTPRKQKSSSRGLEDSPRTYMSPSTRESSRRATTVTLHDGDQQLDDDLVIWTPVKPAKPSPSKRKPKPPSEDEESEEEDEDPYVRELKAKAREKARLQKLGVVEPDRPKTPLTTFSAAAVDRTRSSSVENPQSRPLSSNSASQDYLNNNRATPASEQEDDPQVRILIQSDIPDTKPLIVKRKASQSLKQVKEFWCKKWGLGDSMTRKVFFTWRGTRLFDSTTMRGIILKLKKDYRQQSASVSLDDGGDEEDEDKDKDKDPSKGNIMLEAMTPELYEEKQRQREREQQAQTQQDEEHEEVEAATPAPADDGAIVIRLVAQNLEPMQLRVRPHTTMAKVMRGFAAMRKVDEGKTAWLIFDGERLDPERTVGDVELEDEDEVEVSIR</sequence>
<dbReference type="EMBL" id="JAXLQG010000012">
    <property type="protein sequence ID" value="KAK5533932.1"/>
    <property type="molecule type" value="Genomic_DNA"/>
</dbReference>
<dbReference type="InterPro" id="IPR022617">
    <property type="entry name" value="Rad60/SUMO-like_dom"/>
</dbReference>
<protein>
    <recommendedName>
        <fullName evidence="2">Ubiquitin-like domain-containing protein</fullName>
    </recommendedName>
</protein>
<dbReference type="SUPFAM" id="SSF54236">
    <property type="entry name" value="Ubiquitin-like"/>
    <property type="match status" value="1"/>
</dbReference>
<name>A0AAV9Q1L3_9PEZI</name>
<dbReference type="Proteomes" id="UP001345827">
    <property type="component" value="Unassembled WGS sequence"/>
</dbReference>
<feature type="compositionally biased region" description="Acidic residues" evidence="1">
    <location>
        <begin position="203"/>
        <end position="213"/>
    </location>
</feature>
<dbReference type="InterPro" id="IPR029071">
    <property type="entry name" value="Ubiquitin-like_domsf"/>
</dbReference>
<feature type="compositionally biased region" description="Acidic residues" evidence="1">
    <location>
        <begin position="377"/>
        <end position="386"/>
    </location>
</feature>
<feature type="domain" description="Ubiquitin-like" evidence="2">
    <location>
        <begin position="444"/>
        <end position="516"/>
    </location>
</feature>
<feature type="compositionally biased region" description="Polar residues" evidence="1">
    <location>
        <begin position="106"/>
        <end position="116"/>
    </location>
</feature>
<evidence type="ECO:0000256" key="1">
    <source>
        <dbReference type="SAM" id="MobiDB-lite"/>
    </source>
</evidence>
<dbReference type="CDD" id="cd01763">
    <property type="entry name" value="Ubl_SUMO_like"/>
    <property type="match status" value="1"/>
</dbReference>
<feature type="compositionally biased region" description="Basic and acidic residues" evidence="1">
    <location>
        <begin position="214"/>
        <end position="228"/>
    </location>
</feature>
<feature type="compositionally biased region" description="Low complexity" evidence="1">
    <location>
        <begin position="13"/>
        <end position="29"/>
    </location>
</feature>
<dbReference type="PANTHER" id="PTHR10562">
    <property type="entry name" value="SMALL UBIQUITIN-RELATED MODIFIER"/>
    <property type="match status" value="1"/>
</dbReference>
<feature type="compositionally biased region" description="Basic and acidic residues" evidence="1">
    <location>
        <begin position="43"/>
        <end position="55"/>
    </location>
</feature>
<dbReference type="Pfam" id="PF11976">
    <property type="entry name" value="Rad60-SLD"/>
    <property type="match status" value="1"/>
</dbReference>
<comment type="caution">
    <text evidence="3">The sequence shown here is derived from an EMBL/GenBank/DDBJ whole genome shotgun (WGS) entry which is preliminary data.</text>
</comment>
<evidence type="ECO:0000313" key="3">
    <source>
        <dbReference type="EMBL" id="KAK5533932.1"/>
    </source>
</evidence>
<proteinExistence type="predicted"/>
<dbReference type="Gene3D" id="3.10.20.90">
    <property type="entry name" value="Phosphatidylinositol 3-kinase Catalytic Subunit, Chain A, domain 1"/>
    <property type="match status" value="2"/>
</dbReference>
<feature type="region of interest" description="Disordered" evidence="1">
    <location>
        <begin position="370"/>
        <end position="439"/>
    </location>
</feature>
<evidence type="ECO:0000313" key="4">
    <source>
        <dbReference type="Proteomes" id="UP001345827"/>
    </source>
</evidence>
<feature type="compositionally biased region" description="Basic residues" evidence="1">
    <location>
        <begin position="56"/>
        <end position="67"/>
    </location>
</feature>
<accession>A0AAV9Q1L3</accession>
<feature type="region of interest" description="Disordered" evidence="1">
    <location>
        <begin position="1"/>
        <end position="294"/>
    </location>
</feature>
<feature type="compositionally biased region" description="Polar residues" evidence="1">
    <location>
        <begin position="151"/>
        <end position="168"/>
    </location>
</feature>
<dbReference type="PROSITE" id="PS50053">
    <property type="entry name" value="UBIQUITIN_2"/>
    <property type="match status" value="1"/>
</dbReference>
<dbReference type="AlphaFoldDB" id="A0AAV9Q1L3"/>
<keyword evidence="4" id="KW-1185">Reference proteome</keyword>
<feature type="compositionally biased region" description="Polar residues" evidence="1">
    <location>
        <begin position="257"/>
        <end position="287"/>
    </location>
</feature>
<feature type="compositionally biased region" description="Basic and acidic residues" evidence="1">
    <location>
        <begin position="68"/>
        <end position="96"/>
    </location>
</feature>
<evidence type="ECO:0000259" key="2">
    <source>
        <dbReference type="PROSITE" id="PS50053"/>
    </source>
</evidence>
<gene>
    <name evidence="3" type="ORF">LTR25_006912</name>
</gene>
<reference evidence="3 4" key="1">
    <citation type="submission" date="2023-06" db="EMBL/GenBank/DDBJ databases">
        <title>Black Yeasts Isolated from many extreme environments.</title>
        <authorList>
            <person name="Coleine C."/>
            <person name="Stajich J.E."/>
            <person name="Selbmann L."/>
        </authorList>
    </citation>
    <scope>NUCLEOTIDE SEQUENCE [LARGE SCALE GENOMIC DNA]</scope>
    <source>
        <strain evidence="3 4">CCFEE 5887</strain>
    </source>
</reference>